<evidence type="ECO:0000313" key="2">
    <source>
        <dbReference type="EMBL" id="PRZ41091.1"/>
    </source>
</evidence>
<dbReference type="SUPFAM" id="SSF103481">
    <property type="entry name" value="Multidrug resistance efflux transporter EmrE"/>
    <property type="match status" value="1"/>
</dbReference>
<dbReference type="NCBIfam" id="NF038012">
    <property type="entry name" value="DMT_1"/>
    <property type="match status" value="1"/>
</dbReference>
<feature type="transmembrane region" description="Helical" evidence="1">
    <location>
        <begin position="137"/>
        <end position="157"/>
    </location>
</feature>
<feature type="transmembrane region" description="Helical" evidence="1">
    <location>
        <begin position="6"/>
        <end position="26"/>
    </location>
</feature>
<sequence>MEITDLAIGVPAAIAAAAAFGLAGYLQHGAARKTTDRRALRPGLLLDLLRFKQFQWSIVLSGAGFGLQVLALRFAPLSVVQPLLVTGVLFYLGFAALARHHRIDNGLVLGALMALVGLSVFLLVARPSEGTAQFHGSAALPLGLALVVVVLVCLAIASRLSDEVRALPFAVATAVFYGVTAALIRSLLATVSWSTLFTHWQLYAVIVVAPAGFLLNQNAFQVGSLGAVAVATITVGDPIVAIGAGVAWLGESLGGGPASTVIEIFALMLMAVGVAVLTRRSQHIADQIRERAEVAAPPKEAESCG</sequence>
<accession>A0A2T0ZXK8</accession>
<keyword evidence="1" id="KW-0812">Transmembrane</keyword>
<dbReference type="RefSeq" id="WP_106349739.1">
    <property type="nucleotide sequence ID" value="NZ_PVUE01000012.1"/>
</dbReference>
<comment type="caution">
    <text evidence="2">The sequence shown here is derived from an EMBL/GenBank/DDBJ whole genome shotgun (WGS) entry which is preliminary data.</text>
</comment>
<feature type="transmembrane region" description="Helical" evidence="1">
    <location>
        <begin position="256"/>
        <end position="277"/>
    </location>
</feature>
<proteinExistence type="predicted"/>
<keyword evidence="1" id="KW-0472">Membrane</keyword>
<reference evidence="2 3" key="1">
    <citation type="submission" date="2018-03" db="EMBL/GenBank/DDBJ databases">
        <title>Genomic Encyclopedia of Archaeal and Bacterial Type Strains, Phase II (KMG-II): from individual species to whole genera.</title>
        <authorList>
            <person name="Goeker M."/>
        </authorList>
    </citation>
    <scope>NUCLEOTIDE SEQUENCE [LARGE SCALE GENOMIC DNA]</scope>
    <source>
        <strain evidence="2 3">DSM 100065</strain>
    </source>
</reference>
<keyword evidence="3" id="KW-1185">Reference proteome</keyword>
<dbReference type="EMBL" id="PVUE01000012">
    <property type="protein sequence ID" value="PRZ41091.1"/>
    <property type="molecule type" value="Genomic_DNA"/>
</dbReference>
<evidence type="ECO:0000313" key="3">
    <source>
        <dbReference type="Proteomes" id="UP000237752"/>
    </source>
</evidence>
<feature type="transmembrane region" description="Helical" evidence="1">
    <location>
        <begin position="169"/>
        <end position="188"/>
    </location>
</feature>
<dbReference type="InterPro" id="IPR037185">
    <property type="entry name" value="EmrE-like"/>
</dbReference>
<name>A0A2T0ZXK8_9ACTN</name>
<feature type="transmembrane region" description="Helical" evidence="1">
    <location>
        <begin position="105"/>
        <end position="125"/>
    </location>
</feature>
<dbReference type="AlphaFoldDB" id="A0A2T0ZXK8"/>
<evidence type="ECO:0008006" key="4">
    <source>
        <dbReference type="Google" id="ProtNLM"/>
    </source>
</evidence>
<gene>
    <name evidence="2" type="ORF">CLV47_112124</name>
</gene>
<feature type="transmembrane region" description="Helical" evidence="1">
    <location>
        <begin position="80"/>
        <end position="98"/>
    </location>
</feature>
<dbReference type="OrthoDB" id="5187629at2"/>
<protein>
    <recommendedName>
        <fullName evidence="4">Magnesium transporter NIPA</fullName>
    </recommendedName>
</protein>
<keyword evidence="1" id="KW-1133">Transmembrane helix</keyword>
<feature type="transmembrane region" description="Helical" evidence="1">
    <location>
        <begin position="228"/>
        <end position="250"/>
    </location>
</feature>
<organism evidence="2 3">
    <name type="scientific">Antricoccus suffuscus</name>
    <dbReference type="NCBI Taxonomy" id="1629062"/>
    <lineage>
        <taxon>Bacteria</taxon>
        <taxon>Bacillati</taxon>
        <taxon>Actinomycetota</taxon>
        <taxon>Actinomycetes</taxon>
        <taxon>Geodermatophilales</taxon>
        <taxon>Antricoccaceae</taxon>
        <taxon>Antricoccus</taxon>
    </lineage>
</organism>
<dbReference type="PANTHER" id="PTHR40761:SF1">
    <property type="entry name" value="CONSERVED INTEGRAL MEMBRANE ALANINE VALINE AND LEUCINE RICH PROTEIN-RELATED"/>
    <property type="match status" value="1"/>
</dbReference>
<evidence type="ECO:0000256" key="1">
    <source>
        <dbReference type="SAM" id="Phobius"/>
    </source>
</evidence>
<feature type="transmembrane region" description="Helical" evidence="1">
    <location>
        <begin position="200"/>
        <end position="216"/>
    </location>
</feature>
<dbReference type="PANTHER" id="PTHR40761">
    <property type="entry name" value="CONSERVED INTEGRAL MEMBRANE ALANINE VALINE AND LEUCINE RICH PROTEIN-RELATED"/>
    <property type="match status" value="1"/>
</dbReference>
<dbReference type="Proteomes" id="UP000237752">
    <property type="component" value="Unassembled WGS sequence"/>
</dbReference>